<name>A0A835H8B9_9MAGN</name>
<dbReference type="InterPro" id="IPR040256">
    <property type="entry name" value="At4g02000-like"/>
</dbReference>
<dbReference type="PANTHER" id="PTHR31286">
    <property type="entry name" value="GLYCINE-RICH CELL WALL STRUCTURAL PROTEIN 1.8-LIKE"/>
    <property type="match status" value="1"/>
</dbReference>
<organism evidence="2 3">
    <name type="scientific">Coptis chinensis</name>
    <dbReference type="NCBI Taxonomy" id="261450"/>
    <lineage>
        <taxon>Eukaryota</taxon>
        <taxon>Viridiplantae</taxon>
        <taxon>Streptophyta</taxon>
        <taxon>Embryophyta</taxon>
        <taxon>Tracheophyta</taxon>
        <taxon>Spermatophyta</taxon>
        <taxon>Magnoliopsida</taxon>
        <taxon>Ranunculales</taxon>
        <taxon>Ranunculaceae</taxon>
        <taxon>Coptidoideae</taxon>
        <taxon>Coptis</taxon>
    </lineage>
</organism>
<dbReference type="Proteomes" id="UP000631114">
    <property type="component" value="Unassembled WGS sequence"/>
</dbReference>
<evidence type="ECO:0000313" key="2">
    <source>
        <dbReference type="EMBL" id="KAF9595535.1"/>
    </source>
</evidence>
<keyword evidence="3" id="KW-1185">Reference proteome</keyword>
<dbReference type="EMBL" id="JADFTS010000007">
    <property type="protein sequence ID" value="KAF9595535.1"/>
    <property type="molecule type" value="Genomic_DNA"/>
</dbReference>
<dbReference type="OrthoDB" id="1939300at2759"/>
<dbReference type="PANTHER" id="PTHR31286:SF165">
    <property type="entry name" value="DUF4283 DOMAIN-CONTAINING PROTEIN"/>
    <property type="match status" value="1"/>
</dbReference>
<feature type="domain" description="DUF4283" evidence="1">
    <location>
        <begin position="83"/>
        <end position="160"/>
    </location>
</feature>
<accession>A0A835H8B9</accession>
<evidence type="ECO:0000259" key="1">
    <source>
        <dbReference type="Pfam" id="PF14111"/>
    </source>
</evidence>
<evidence type="ECO:0000313" key="3">
    <source>
        <dbReference type="Proteomes" id="UP000631114"/>
    </source>
</evidence>
<reference evidence="2 3" key="1">
    <citation type="submission" date="2020-10" db="EMBL/GenBank/DDBJ databases">
        <title>The Coptis chinensis genome and diversification of protoberbering-type alkaloids.</title>
        <authorList>
            <person name="Wang B."/>
            <person name="Shu S."/>
            <person name="Song C."/>
            <person name="Liu Y."/>
        </authorList>
    </citation>
    <scope>NUCLEOTIDE SEQUENCE [LARGE SCALE GENOMIC DNA]</scope>
    <source>
        <strain evidence="2">HL-2020</strain>
        <tissue evidence="2">Leaf</tissue>
    </source>
</reference>
<sequence length="234" mass="26689">MKPFVIAKKIPSEIHAGHDEYLHERLKDIVAVTAFDEGSSTINTTSYQRTDIFKTTALQAFTPSVADGVAAVPLDIIEEGVRDWEDYLVGYFIDKKLPFPLVRDVLQKTWKIKGTFQITTDQDVFYMNFSDLEERKIALEGGPICISGKLFVVKPWSRETESQRNKIQTLPICTDEATTNRMRLDFTKVCVEIPVEFAFPEHLSLYLGTRIAVVDVEYPWRPQACKAVKSLDTY</sequence>
<proteinExistence type="predicted"/>
<dbReference type="AlphaFoldDB" id="A0A835H8B9"/>
<protein>
    <recommendedName>
        <fullName evidence="1">DUF4283 domain-containing protein</fullName>
    </recommendedName>
</protein>
<gene>
    <name evidence="2" type="ORF">IFM89_000623</name>
</gene>
<comment type="caution">
    <text evidence="2">The sequence shown here is derived from an EMBL/GenBank/DDBJ whole genome shotgun (WGS) entry which is preliminary data.</text>
</comment>
<dbReference type="InterPro" id="IPR025558">
    <property type="entry name" value="DUF4283"/>
</dbReference>
<dbReference type="Pfam" id="PF14111">
    <property type="entry name" value="DUF4283"/>
    <property type="match status" value="1"/>
</dbReference>